<proteinExistence type="predicted"/>
<evidence type="ECO:0000256" key="1">
    <source>
        <dbReference type="SAM" id="Phobius"/>
    </source>
</evidence>
<accession>A0A6G0WRL0</accession>
<evidence type="ECO:0000313" key="3">
    <source>
        <dbReference type="Proteomes" id="UP000481153"/>
    </source>
</evidence>
<keyword evidence="1" id="KW-1133">Transmembrane helix</keyword>
<keyword evidence="1" id="KW-0812">Transmembrane</keyword>
<feature type="transmembrane region" description="Helical" evidence="1">
    <location>
        <begin position="75"/>
        <end position="93"/>
    </location>
</feature>
<dbReference type="EMBL" id="VJMJ01000156">
    <property type="protein sequence ID" value="KAF0730101.1"/>
    <property type="molecule type" value="Genomic_DNA"/>
</dbReference>
<keyword evidence="3" id="KW-1185">Reference proteome</keyword>
<dbReference type="AlphaFoldDB" id="A0A6G0WRL0"/>
<dbReference type="Proteomes" id="UP000481153">
    <property type="component" value="Unassembled WGS sequence"/>
</dbReference>
<protein>
    <submittedName>
        <fullName evidence="2">Uncharacterized protein</fullName>
    </submittedName>
</protein>
<comment type="caution">
    <text evidence="2">The sequence shown here is derived from an EMBL/GenBank/DDBJ whole genome shotgun (WGS) entry which is preliminary data.</text>
</comment>
<reference evidence="2 3" key="1">
    <citation type="submission" date="2019-07" db="EMBL/GenBank/DDBJ databases">
        <title>Genomics analysis of Aphanomyces spp. identifies a new class of oomycete effector associated with host adaptation.</title>
        <authorList>
            <person name="Gaulin E."/>
        </authorList>
    </citation>
    <scope>NUCLEOTIDE SEQUENCE [LARGE SCALE GENOMIC DNA]</scope>
    <source>
        <strain evidence="2 3">ATCC 201684</strain>
    </source>
</reference>
<keyword evidence="1" id="KW-0472">Membrane</keyword>
<name>A0A6G0WRL0_9STRA</name>
<gene>
    <name evidence="2" type="ORF">Ae201684_012396</name>
</gene>
<evidence type="ECO:0000313" key="2">
    <source>
        <dbReference type="EMBL" id="KAF0730101.1"/>
    </source>
</evidence>
<feature type="transmembrane region" description="Helical" evidence="1">
    <location>
        <begin position="129"/>
        <end position="151"/>
    </location>
</feature>
<sequence length="180" mass="19969">MEPSSDKAELVGLVHWLKRRRRTFSSEGRVSMGSRVYSRGTIDLDPAGDQHRNAWISTSPPTDQVIFRRMNLLDLLLDAQLVGVTALLLAAVGRTRRQARVAHAANLLFAVRLLGQSRKGGFNSHGLSYIHSVLSAPSILVSIIIVTCWSVDFPLRETNHRTLHQHPLKSSLQSMNGLSL</sequence>
<organism evidence="2 3">
    <name type="scientific">Aphanomyces euteiches</name>
    <dbReference type="NCBI Taxonomy" id="100861"/>
    <lineage>
        <taxon>Eukaryota</taxon>
        <taxon>Sar</taxon>
        <taxon>Stramenopiles</taxon>
        <taxon>Oomycota</taxon>
        <taxon>Saprolegniomycetes</taxon>
        <taxon>Saprolegniales</taxon>
        <taxon>Verrucalvaceae</taxon>
        <taxon>Aphanomyces</taxon>
    </lineage>
</organism>